<evidence type="ECO:0000256" key="4">
    <source>
        <dbReference type="ARBA" id="ARBA00022525"/>
    </source>
</evidence>
<dbReference type="Pfam" id="PF05823">
    <property type="entry name" value="Gp-FAR-1"/>
    <property type="match status" value="1"/>
</dbReference>
<keyword evidence="4" id="KW-0964">Secreted</keyword>
<evidence type="ECO:0000256" key="3">
    <source>
        <dbReference type="ARBA" id="ARBA00017453"/>
    </source>
</evidence>
<evidence type="ECO:0000256" key="6">
    <source>
        <dbReference type="ARBA" id="ARBA00023054"/>
    </source>
</evidence>
<proteinExistence type="inferred from homology"/>
<evidence type="ECO:0000313" key="9">
    <source>
        <dbReference type="Proteomes" id="UP000005239"/>
    </source>
</evidence>
<comment type="similarity">
    <text evidence="2">Belongs to the fatty-acid and retinol-binding protein (FARBP) family.</text>
</comment>
<dbReference type="GO" id="GO:0008289">
    <property type="term" value="F:lipid binding"/>
    <property type="evidence" value="ECO:0007669"/>
    <property type="project" value="UniProtKB-KW"/>
</dbReference>
<dbReference type="PANTHER" id="PTHR31418">
    <property type="entry name" value="FATTY-ACID AND RETINOL-BINDING PROTEIN 1"/>
    <property type="match status" value="1"/>
</dbReference>
<evidence type="ECO:0000256" key="1">
    <source>
        <dbReference type="ARBA" id="ARBA00004613"/>
    </source>
</evidence>
<dbReference type="EnsemblMetazoa" id="PPA43173.1">
    <property type="protein sequence ID" value="PPA43173.1"/>
    <property type="gene ID" value="WBGene00281542"/>
</dbReference>
<keyword evidence="5" id="KW-0732">Signal</keyword>
<keyword evidence="6" id="KW-0175">Coiled coil</keyword>
<organism evidence="8 9">
    <name type="scientific">Pristionchus pacificus</name>
    <name type="common">Parasitic nematode worm</name>
    <dbReference type="NCBI Taxonomy" id="54126"/>
    <lineage>
        <taxon>Eukaryota</taxon>
        <taxon>Metazoa</taxon>
        <taxon>Ecdysozoa</taxon>
        <taxon>Nematoda</taxon>
        <taxon>Chromadorea</taxon>
        <taxon>Rhabditida</taxon>
        <taxon>Rhabditina</taxon>
        <taxon>Diplogasteromorpha</taxon>
        <taxon>Diplogasteroidea</taxon>
        <taxon>Neodiplogasteridae</taxon>
        <taxon>Pristionchus</taxon>
    </lineage>
</organism>
<dbReference type="InterPro" id="IPR008632">
    <property type="entry name" value="Gp-FAR-1"/>
</dbReference>
<evidence type="ECO:0000256" key="5">
    <source>
        <dbReference type="ARBA" id="ARBA00022729"/>
    </source>
</evidence>
<dbReference type="Proteomes" id="UP000005239">
    <property type="component" value="Unassembled WGS sequence"/>
</dbReference>
<evidence type="ECO:0000313" key="8">
    <source>
        <dbReference type="EnsemblMetazoa" id="PPA43173.1"/>
    </source>
</evidence>
<dbReference type="PANTHER" id="PTHR31418:SF7">
    <property type="entry name" value="FATTY-ACID AND RETINOL-BINDING PROTEIN 1"/>
    <property type="match status" value="1"/>
</dbReference>
<evidence type="ECO:0000256" key="2">
    <source>
        <dbReference type="ARBA" id="ARBA00006648"/>
    </source>
</evidence>
<reference evidence="8" key="2">
    <citation type="submission" date="2022-06" db="UniProtKB">
        <authorList>
            <consortium name="EnsemblMetazoa"/>
        </authorList>
    </citation>
    <scope>IDENTIFICATION</scope>
    <source>
        <strain evidence="8">PS312</strain>
    </source>
</reference>
<protein>
    <recommendedName>
        <fullName evidence="3">Fatty-acid and retinol-binding protein 1</fullName>
    </recommendedName>
</protein>
<dbReference type="GO" id="GO:0005576">
    <property type="term" value="C:extracellular region"/>
    <property type="evidence" value="ECO:0007669"/>
    <property type="project" value="UniProtKB-SubCell"/>
</dbReference>
<dbReference type="OrthoDB" id="5808308at2759"/>
<gene>
    <name evidence="8" type="primary">WBGene00281542</name>
</gene>
<evidence type="ECO:0000256" key="7">
    <source>
        <dbReference type="ARBA" id="ARBA00023121"/>
    </source>
</evidence>
<keyword evidence="7" id="KW-0446">Lipid-binding</keyword>
<reference evidence="9" key="1">
    <citation type="journal article" date="2008" name="Nat. Genet.">
        <title>The Pristionchus pacificus genome provides a unique perspective on nematode lifestyle and parasitism.</title>
        <authorList>
            <person name="Dieterich C."/>
            <person name="Clifton S.W."/>
            <person name="Schuster L.N."/>
            <person name="Chinwalla A."/>
            <person name="Delehaunty K."/>
            <person name="Dinkelacker I."/>
            <person name="Fulton L."/>
            <person name="Fulton R."/>
            <person name="Godfrey J."/>
            <person name="Minx P."/>
            <person name="Mitreva M."/>
            <person name="Roeseler W."/>
            <person name="Tian H."/>
            <person name="Witte H."/>
            <person name="Yang S.P."/>
            <person name="Wilson R.K."/>
            <person name="Sommer R.J."/>
        </authorList>
    </citation>
    <scope>NUCLEOTIDE SEQUENCE [LARGE SCALE GENOMIC DNA]</scope>
    <source>
        <strain evidence="9">PS312</strain>
    </source>
</reference>
<accession>A0A8R1UXK2</accession>
<dbReference type="Gene3D" id="1.20.120.1100">
    <property type="match status" value="1"/>
</dbReference>
<accession>A0A2A6CDY0</accession>
<dbReference type="AlphaFoldDB" id="A0A2A6CDY0"/>
<comment type="subcellular location">
    <subcellularLocation>
        <location evidence="1">Secreted</location>
    </subcellularLocation>
</comment>
<name>A0A2A6CDY0_PRIPA</name>
<keyword evidence="9" id="KW-1185">Reference proteome</keyword>
<sequence length="218" mass="24070">MAYQLIHIPLYSSTTYNCRPSTADASFSSPLFFTGITMIRGLALLALVAACAFAAPFNSIDDVPAEYKDLIPAQAKEFLTGLTDEDKKVLKEIAANYASYKNEDEALNALKEKSPALYEKAEKLGAYLKEKLDALNPEAKKFAEEIFGDARKIQAQVVAGNKPSIAELKDKVIEIVGKFEALSAEAKADIEKQFPITASIVKNEKFQELYKKFVTKEN</sequence>